<dbReference type="GO" id="GO:0046872">
    <property type="term" value="F:metal ion binding"/>
    <property type="evidence" value="ECO:0007669"/>
    <property type="project" value="UniProtKB-KW"/>
</dbReference>
<dbReference type="InterPro" id="IPR036704">
    <property type="entry name" value="RraA/RraA-like_sf"/>
</dbReference>
<accession>A0A1M5GE25</accession>
<protein>
    <recommendedName>
        <fullName evidence="2">Putative 4-hydroxy-4-methyl-2-oxoglutarate aldolase</fullName>
    </recommendedName>
    <alternativeName>
        <fullName evidence="3">Regulator of ribonuclease activity homolog</fullName>
    </alternativeName>
    <alternativeName>
        <fullName evidence="4">RraA-like protein</fullName>
    </alternativeName>
</protein>
<evidence type="ECO:0000313" key="7">
    <source>
        <dbReference type="Proteomes" id="UP000184287"/>
    </source>
</evidence>
<feature type="binding site" evidence="5">
    <location>
        <position position="133"/>
    </location>
    <ligand>
        <name>Mg(2+)</name>
        <dbReference type="ChEBI" id="CHEBI:18420"/>
    </ligand>
</feature>
<evidence type="ECO:0000256" key="1">
    <source>
        <dbReference type="ARBA" id="ARBA00001968"/>
    </source>
</evidence>
<organism evidence="6 7">
    <name type="scientific">Pedobacter caeni</name>
    <dbReference type="NCBI Taxonomy" id="288992"/>
    <lineage>
        <taxon>Bacteria</taxon>
        <taxon>Pseudomonadati</taxon>
        <taxon>Bacteroidota</taxon>
        <taxon>Sphingobacteriia</taxon>
        <taxon>Sphingobacteriales</taxon>
        <taxon>Sphingobacteriaceae</taxon>
        <taxon>Pedobacter</taxon>
    </lineage>
</organism>
<dbReference type="STRING" id="288992.SAMN04488522_104178"/>
<evidence type="ECO:0000256" key="2">
    <source>
        <dbReference type="ARBA" id="ARBA00016549"/>
    </source>
</evidence>
<feature type="binding site" evidence="5">
    <location>
        <position position="132"/>
    </location>
    <ligand>
        <name>substrate</name>
    </ligand>
</feature>
<keyword evidence="5" id="KW-0479">Metal-binding</keyword>
<dbReference type="OrthoDB" id="9784786at2"/>
<dbReference type="CDD" id="cd16841">
    <property type="entry name" value="RraA_family"/>
    <property type="match status" value="1"/>
</dbReference>
<dbReference type="Gene3D" id="3.50.30.40">
    <property type="entry name" value="Ribonuclease E inhibitor RraA/RraA-like"/>
    <property type="match status" value="1"/>
</dbReference>
<name>A0A1M5GE25_9SPHI</name>
<sequence>MIPLQIPTKDDELIALIKAELFTAVIGDIMDKSGFLNQFLPPQLQPLRSDMVVVGRAMPVLEADVVESADPGHNPVLQKPFGLMLEALDDLKKNEVYICSGSAPSYALWGELMSMRAIKLGAAGAVVNGYSRDTNGILELNFPTFSYGSYAKDQAPRGKVIDFRTTIEMNGVLIRNGDYVIGDRDGVCIVPQEASSEIFRLAFEKARGEKLVFQKIKEGMSAKAAFETYGIM</sequence>
<evidence type="ECO:0000313" key="6">
    <source>
        <dbReference type="EMBL" id="SHG01983.1"/>
    </source>
</evidence>
<dbReference type="PANTHER" id="PTHR33254:SF4">
    <property type="entry name" value="4-HYDROXY-4-METHYL-2-OXOGLUTARATE ALDOLASE 3-RELATED"/>
    <property type="match status" value="1"/>
</dbReference>
<proteinExistence type="predicted"/>
<evidence type="ECO:0000256" key="5">
    <source>
        <dbReference type="PIRSR" id="PIRSR605493-1"/>
    </source>
</evidence>
<dbReference type="EMBL" id="FQUQ01000004">
    <property type="protein sequence ID" value="SHG01983.1"/>
    <property type="molecule type" value="Genomic_DNA"/>
</dbReference>
<dbReference type="Pfam" id="PF03737">
    <property type="entry name" value="RraA-like"/>
    <property type="match status" value="1"/>
</dbReference>
<comment type="cofactor">
    <cofactor evidence="5">
        <name>Mg(2+)</name>
        <dbReference type="ChEBI" id="CHEBI:18420"/>
    </cofactor>
</comment>
<comment type="cofactor">
    <cofactor evidence="1">
        <name>a divalent metal cation</name>
        <dbReference type="ChEBI" id="CHEBI:60240"/>
    </cofactor>
</comment>
<evidence type="ECO:0000256" key="3">
    <source>
        <dbReference type="ARBA" id="ARBA00029596"/>
    </source>
</evidence>
<dbReference type="RefSeq" id="WP_073232909.1">
    <property type="nucleotide sequence ID" value="NZ_FQUQ01000004.1"/>
</dbReference>
<dbReference type="InterPro" id="IPR005493">
    <property type="entry name" value="RraA/RraA-like"/>
</dbReference>
<evidence type="ECO:0000256" key="4">
    <source>
        <dbReference type="ARBA" id="ARBA00030169"/>
    </source>
</evidence>
<gene>
    <name evidence="6" type="ORF">SAMN04488522_104178</name>
</gene>
<dbReference type="PANTHER" id="PTHR33254">
    <property type="entry name" value="4-HYDROXY-4-METHYL-2-OXOGLUTARATE ALDOLASE 3-RELATED"/>
    <property type="match status" value="1"/>
</dbReference>
<reference evidence="7" key="1">
    <citation type="submission" date="2016-11" db="EMBL/GenBank/DDBJ databases">
        <authorList>
            <person name="Varghese N."/>
            <person name="Submissions S."/>
        </authorList>
    </citation>
    <scope>NUCLEOTIDE SEQUENCE [LARGE SCALE GENOMIC DNA]</scope>
    <source>
        <strain evidence="7">DSM 16990</strain>
    </source>
</reference>
<feature type="binding site" evidence="5">
    <location>
        <begin position="110"/>
        <end position="113"/>
    </location>
    <ligand>
        <name>substrate</name>
    </ligand>
</feature>
<dbReference type="Proteomes" id="UP000184287">
    <property type="component" value="Unassembled WGS sequence"/>
</dbReference>
<keyword evidence="5" id="KW-0460">Magnesium</keyword>
<keyword evidence="7" id="KW-1185">Reference proteome</keyword>
<dbReference type="AlphaFoldDB" id="A0A1M5GE25"/>
<dbReference type="SUPFAM" id="SSF89562">
    <property type="entry name" value="RraA-like"/>
    <property type="match status" value="1"/>
</dbReference>